<name>A0A1H3XTV2_9GAMM</name>
<dbReference type="eggNOG" id="ENOG50330G7">
    <property type="taxonomic scope" value="Bacteria"/>
</dbReference>
<evidence type="ECO:0000313" key="3">
    <source>
        <dbReference type="EMBL" id="SEA02034.1"/>
    </source>
</evidence>
<dbReference type="Pfam" id="PF26518">
    <property type="entry name" value="YciY"/>
    <property type="match status" value="1"/>
</dbReference>
<comment type="similarity">
    <text evidence="1">Belongs to the YciY family.</text>
</comment>
<evidence type="ECO:0000256" key="1">
    <source>
        <dbReference type="ARBA" id="ARBA00043959"/>
    </source>
</evidence>
<gene>
    <name evidence="3" type="ORF">SAMN02982996_00745</name>
</gene>
<accession>A0A1H3XTV2</accession>
<dbReference type="EMBL" id="FNQS01000002">
    <property type="protein sequence ID" value="SEA02034.1"/>
    <property type="molecule type" value="Genomic_DNA"/>
</dbReference>
<dbReference type="AlphaFoldDB" id="A0A1H3XTV2"/>
<keyword evidence="4" id="KW-1185">Reference proteome</keyword>
<dbReference type="STRING" id="71657.SAMN02982996_00745"/>
<dbReference type="InterPro" id="IPR049586">
    <property type="entry name" value="YciY"/>
</dbReference>
<sequence length="71" mass="8859">MCGVLLPDKKSLSMKRSPNEVSRWRMQRQVQRRRRRWLEAQSRSYRHIHSARYLQQKKQRRALLYAVAYEW</sequence>
<evidence type="ECO:0000256" key="2">
    <source>
        <dbReference type="ARBA" id="ARBA00044192"/>
    </source>
</evidence>
<protein>
    <recommendedName>
        <fullName evidence="2">Uncharacterized protein YciY</fullName>
    </recommendedName>
</protein>
<dbReference type="NCBIfam" id="NF033701">
    <property type="entry name" value="yciY_fam"/>
    <property type="match status" value="1"/>
</dbReference>
<evidence type="ECO:0000313" key="4">
    <source>
        <dbReference type="Proteomes" id="UP000187280"/>
    </source>
</evidence>
<proteinExistence type="inferred from homology"/>
<reference evidence="3 4" key="1">
    <citation type="submission" date="2016-10" db="EMBL/GenBank/DDBJ databases">
        <authorList>
            <person name="de Groot N.N."/>
        </authorList>
    </citation>
    <scope>NUCLEOTIDE SEQUENCE [LARGE SCALE GENOMIC DNA]</scope>
    <source>
        <strain evidence="3 4">ATCC 29281</strain>
    </source>
</reference>
<dbReference type="Proteomes" id="UP000187280">
    <property type="component" value="Unassembled WGS sequence"/>
</dbReference>
<organism evidence="3 4">
    <name type="scientific">Lonsdalea quercina</name>
    <dbReference type="NCBI Taxonomy" id="71657"/>
    <lineage>
        <taxon>Bacteria</taxon>
        <taxon>Pseudomonadati</taxon>
        <taxon>Pseudomonadota</taxon>
        <taxon>Gammaproteobacteria</taxon>
        <taxon>Enterobacterales</taxon>
        <taxon>Pectobacteriaceae</taxon>
        <taxon>Lonsdalea</taxon>
    </lineage>
</organism>